<dbReference type="Proteomes" id="UP000294257">
    <property type="component" value="Unassembled WGS sequence"/>
</dbReference>
<evidence type="ECO:0000313" key="8">
    <source>
        <dbReference type="EMBL" id="RZS43516.1"/>
    </source>
</evidence>
<dbReference type="GO" id="GO:0004497">
    <property type="term" value="F:monooxygenase activity"/>
    <property type="evidence" value="ECO:0007669"/>
    <property type="project" value="UniProtKB-KW"/>
</dbReference>
<organism evidence="8 9">
    <name type="scientific">Herbihabitans rhizosphaerae</name>
    <dbReference type="NCBI Taxonomy" id="1872711"/>
    <lineage>
        <taxon>Bacteria</taxon>
        <taxon>Bacillati</taxon>
        <taxon>Actinomycetota</taxon>
        <taxon>Actinomycetes</taxon>
        <taxon>Pseudonocardiales</taxon>
        <taxon>Pseudonocardiaceae</taxon>
        <taxon>Herbihabitans</taxon>
    </lineage>
</organism>
<dbReference type="CDD" id="cd01095">
    <property type="entry name" value="Nitrilotriacetate_monoxgenase"/>
    <property type="match status" value="1"/>
</dbReference>
<dbReference type="InterPro" id="IPR051260">
    <property type="entry name" value="Diverse_substr_monoxygenases"/>
</dbReference>
<feature type="binding site" evidence="6">
    <location>
        <position position="218"/>
    </location>
    <ligand>
        <name>FMN</name>
        <dbReference type="ChEBI" id="CHEBI:58210"/>
    </ligand>
</feature>
<keyword evidence="2 6" id="KW-0288">FMN</keyword>
<dbReference type="PIRSF" id="PIRSF000337">
    <property type="entry name" value="NTA_MOA"/>
    <property type="match status" value="1"/>
</dbReference>
<comment type="similarity">
    <text evidence="5">Belongs to the NtaA/SnaA/DszA monooxygenase family.</text>
</comment>
<evidence type="ECO:0000256" key="3">
    <source>
        <dbReference type="ARBA" id="ARBA00023002"/>
    </source>
</evidence>
<evidence type="ECO:0000259" key="7">
    <source>
        <dbReference type="Pfam" id="PF00296"/>
    </source>
</evidence>
<feature type="binding site" evidence="6">
    <location>
        <position position="94"/>
    </location>
    <ligand>
        <name>FMN</name>
        <dbReference type="ChEBI" id="CHEBI:58210"/>
    </ligand>
</feature>
<feature type="domain" description="Luciferase-like" evidence="7">
    <location>
        <begin position="23"/>
        <end position="383"/>
    </location>
</feature>
<dbReference type="Gene3D" id="3.20.20.30">
    <property type="entry name" value="Luciferase-like domain"/>
    <property type="match status" value="1"/>
</dbReference>
<accession>A0A4Q7L308</accession>
<keyword evidence="3" id="KW-0560">Oxidoreductase</keyword>
<reference evidence="8 9" key="1">
    <citation type="submission" date="2019-02" db="EMBL/GenBank/DDBJ databases">
        <title>Genomic Encyclopedia of Type Strains, Phase IV (KMG-IV): sequencing the most valuable type-strain genomes for metagenomic binning, comparative biology and taxonomic classification.</title>
        <authorList>
            <person name="Goeker M."/>
        </authorList>
    </citation>
    <scope>NUCLEOTIDE SEQUENCE [LARGE SCALE GENOMIC DNA]</scope>
    <source>
        <strain evidence="8 9">DSM 101727</strain>
    </source>
</reference>
<feature type="binding site" evidence="6">
    <location>
        <position position="148"/>
    </location>
    <ligand>
        <name>FMN</name>
        <dbReference type="ChEBI" id="CHEBI:58210"/>
    </ligand>
</feature>
<dbReference type="Pfam" id="PF00296">
    <property type="entry name" value="Bac_luciferase"/>
    <property type="match status" value="1"/>
</dbReference>
<sequence>MVDGTLHLNAFLMGVGHHEAAWRHPRTDPTAADDVAHFQNLARIAERGTFDSVFLADGVQIFGDVRHSLAGRFEPLTLLTALATVTEHIGLIATASTGFSEPNNLARLFASLDHISRGRAGWNIVTTAGDRAAQNFNRDVNTEHAERYRRADEFLDVTTALWDSWEDDALLVDKESGVYADDARVHEINHRGRFFAVRGPLNSVRSPQGRPLLVQAGSSEDGKAFAARWAEAVFTAQQTHEEAIAFYADLKRRVVHSGRSAEQVKVLPGVVPVLGGTEAQARRLAGELDELIVPTRALRQLTEMIGVDLSDHPLDQPLPELPPVAAINGAKSRFELVRDLAVRERLTLRQLLGRLGGGRGHQVLAGTPEQIADHIEHWFTTGAADGFNVMSPLLPSGLEEFVDHVVPLLRKRNLFRTEYTGATLREHYGLPRPASRYAGQSVISSPTARSAMA</sequence>
<dbReference type="EMBL" id="SGWQ01000002">
    <property type="protein sequence ID" value="RZS43516.1"/>
    <property type="molecule type" value="Genomic_DNA"/>
</dbReference>
<dbReference type="OrthoDB" id="9135350at2"/>
<keyword evidence="1 6" id="KW-0285">Flavoprotein</keyword>
<dbReference type="PANTHER" id="PTHR30011:SF16">
    <property type="entry name" value="C2H2 FINGER DOMAIN TRANSCRIPTION FACTOR (EUROFUNG)-RELATED"/>
    <property type="match status" value="1"/>
</dbReference>
<evidence type="ECO:0000256" key="1">
    <source>
        <dbReference type="ARBA" id="ARBA00022630"/>
    </source>
</evidence>
<feature type="binding site" evidence="6">
    <location>
        <position position="144"/>
    </location>
    <ligand>
        <name>FMN</name>
        <dbReference type="ChEBI" id="CHEBI:58210"/>
    </ligand>
</feature>
<protein>
    <submittedName>
        <fullName evidence="8">FMN-dependent oxidoreductase (Nitrilotriacetate monooxygenase family)</fullName>
    </submittedName>
</protein>
<dbReference type="AlphaFoldDB" id="A0A4Q7L308"/>
<dbReference type="SUPFAM" id="SSF51679">
    <property type="entry name" value="Bacterial luciferase-like"/>
    <property type="match status" value="1"/>
</dbReference>
<dbReference type="InterPro" id="IPR036661">
    <property type="entry name" value="Luciferase-like_sf"/>
</dbReference>
<dbReference type="InterPro" id="IPR016215">
    <property type="entry name" value="NTA_MOA"/>
</dbReference>
<keyword evidence="9" id="KW-1185">Reference proteome</keyword>
<name>A0A4Q7L308_9PSEU</name>
<dbReference type="GO" id="GO:0016705">
    <property type="term" value="F:oxidoreductase activity, acting on paired donors, with incorporation or reduction of molecular oxygen"/>
    <property type="evidence" value="ECO:0007669"/>
    <property type="project" value="InterPro"/>
</dbReference>
<evidence type="ECO:0000256" key="2">
    <source>
        <dbReference type="ARBA" id="ARBA00022643"/>
    </source>
</evidence>
<keyword evidence="4 8" id="KW-0503">Monooxygenase</keyword>
<evidence type="ECO:0000256" key="6">
    <source>
        <dbReference type="PIRSR" id="PIRSR000337-1"/>
    </source>
</evidence>
<dbReference type="PANTHER" id="PTHR30011">
    <property type="entry name" value="ALKANESULFONATE MONOOXYGENASE-RELATED"/>
    <property type="match status" value="1"/>
</dbReference>
<proteinExistence type="inferred from homology"/>
<dbReference type="NCBIfam" id="TIGR03860">
    <property type="entry name" value="FMN_nitrolo"/>
    <property type="match status" value="1"/>
</dbReference>
<evidence type="ECO:0000313" key="9">
    <source>
        <dbReference type="Proteomes" id="UP000294257"/>
    </source>
</evidence>
<feature type="binding site" evidence="6">
    <location>
        <position position="219"/>
    </location>
    <ligand>
        <name>FMN</name>
        <dbReference type="ChEBI" id="CHEBI:58210"/>
    </ligand>
</feature>
<gene>
    <name evidence="8" type="ORF">EV193_102496</name>
</gene>
<dbReference type="RefSeq" id="WP_130343348.1">
    <property type="nucleotide sequence ID" value="NZ_SGWQ01000002.1"/>
</dbReference>
<dbReference type="InterPro" id="IPR011251">
    <property type="entry name" value="Luciferase-like_dom"/>
</dbReference>
<comment type="caution">
    <text evidence="8">The sequence shown here is derived from an EMBL/GenBank/DDBJ whole genome shotgun (WGS) entry which is preliminary data.</text>
</comment>
<evidence type="ECO:0000256" key="5">
    <source>
        <dbReference type="ARBA" id="ARBA00033748"/>
    </source>
</evidence>
<evidence type="ECO:0000256" key="4">
    <source>
        <dbReference type="ARBA" id="ARBA00023033"/>
    </source>
</evidence>
<feature type="binding site" evidence="6">
    <location>
        <position position="57"/>
    </location>
    <ligand>
        <name>FMN</name>
        <dbReference type="ChEBI" id="CHEBI:58210"/>
    </ligand>
</feature>